<sequence>MRLVLPVVLLGVAVLAMSQKKREGGYADSWAVEVRGGETKARELADKHGFVYRGKVGSLKDMYHFELPDNGGEHSPHKTRALEAEDMVHYVEQQIYRQMAKKRPF</sequence>
<evidence type="ECO:0000313" key="7">
    <source>
        <dbReference type="Proteomes" id="UP001174909"/>
    </source>
</evidence>
<feature type="chain" id="PRO_5041463973" evidence="4">
    <location>
        <begin position="19"/>
        <end position="105"/>
    </location>
</feature>
<keyword evidence="7" id="KW-1185">Reference proteome</keyword>
<dbReference type="GO" id="GO:0016485">
    <property type="term" value="P:protein processing"/>
    <property type="evidence" value="ECO:0007669"/>
    <property type="project" value="TreeGrafter"/>
</dbReference>
<evidence type="ECO:0000313" key="6">
    <source>
        <dbReference type="EMBL" id="CAI8000214.1"/>
    </source>
</evidence>
<dbReference type="Pfam" id="PF16470">
    <property type="entry name" value="S8_pro-domain"/>
    <property type="match status" value="1"/>
</dbReference>
<accession>A0AA35R147</accession>
<dbReference type="EMBL" id="CASHTH010000394">
    <property type="protein sequence ID" value="CAI8000214.1"/>
    <property type="molecule type" value="Genomic_DNA"/>
</dbReference>
<dbReference type="GO" id="GO:0004252">
    <property type="term" value="F:serine-type endopeptidase activity"/>
    <property type="evidence" value="ECO:0007669"/>
    <property type="project" value="TreeGrafter"/>
</dbReference>
<feature type="signal peptide" evidence="4">
    <location>
        <begin position="1"/>
        <end position="18"/>
    </location>
</feature>
<name>A0AA35R147_GEOBA</name>
<dbReference type="AlphaFoldDB" id="A0AA35R147"/>
<evidence type="ECO:0000256" key="4">
    <source>
        <dbReference type="SAM" id="SignalP"/>
    </source>
</evidence>
<evidence type="ECO:0000256" key="2">
    <source>
        <dbReference type="ARBA" id="ARBA00022801"/>
    </source>
</evidence>
<keyword evidence="1" id="KW-0645">Protease</keyword>
<evidence type="ECO:0000259" key="5">
    <source>
        <dbReference type="Pfam" id="PF16470"/>
    </source>
</evidence>
<dbReference type="SUPFAM" id="SSF54897">
    <property type="entry name" value="Protease propeptides/inhibitors"/>
    <property type="match status" value="1"/>
</dbReference>
<dbReference type="PANTHER" id="PTHR42884:SF14">
    <property type="entry name" value="NEUROENDOCRINE CONVERTASE 1"/>
    <property type="match status" value="1"/>
</dbReference>
<comment type="caution">
    <text evidence="6">The sequence shown here is derived from an EMBL/GenBank/DDBJ whole genome shotgun (WGS) entry which is preliminary data.</text>
</comment>
<dbReference type="InterPro" id="IPR038466">
    <property type="entry name" value="S8_pro-domain_sf"/>
</dbReference>
<dbReference type="Gene3D" id="3.30.70.850">
    <property type="entry name" value="Peptidase S8, pro-domain"/>
    <property type="match status" value="1"/>
</dbReference>
<dbReference type="Proteomes" id="UP001174909">
    <property type="component" value="Unassembled WGS sequence"/>
</dbReference>
<feature type="domain" description="Peptidase S8 pro-domain" evidence="5">
    <location>
        <begin position="29"/>
        <end position="97"/>
    </location>
</feature>
<organism evidence="6 7">
    <name type="scientific">Geodia barretti</name>
    <name type="common">Barrett's horny sponge</name>
    <dbReference type="NCBI Taxonomy" id="519541"/>
    <lineage>
        <taxon>Eukaryota</taxon>
        <taxon>Metazoa</taxon>
        <taxon>Porifera</taxon>
        <taxon>Demospongiae</taxon>
        <taxon>Heteroscleromorpha</taxon>
        <taxon>Tetractinellida</taxon>
        <taxon>Astrophorina</taxon>
        <taxon>Geodiidae</taxon>
        <taxon>Geodia</taxon>
    </lineage>
</organism>
<gene>
    <name evidence="6" type="ORF">GBAR_LOCUS2869</name>
</gene>
<keyword evidence="2" id="KW-0378">Hydrolase</keyword>
<proteinExistence type="predicted"/>
<dbReference type="GO" id="GO:0005802">
    <property type="term" value="C:trans-Golgi network"/>
    <property type="evidence" value="ECO:0007669"/>
    <property type="project" value="TreeGrafter"/>
</dbReference>
<dbReference type="GO" id="GO:0000139">
    <property type="term" value="C:Golgi membrane"/>
    <property type="evidence" value="ECO:0007669"/>
    <property type="project" value="TreeGrafter"/>
</dbReference>
<keyword evidence="4" id="KW-0732">Signal</keyword>
<evidence type="ECO:0000256" key="1">
    <source>
        <dbReference type="ARBA" id="ARBA00022670"/>
    </source>
</evidence>
<dbReference type="InterPro" id="IPR032815">
    <property type="entry name" value="S8_pro-domain"/>
</dbReference>
<keyword evidence="3" id="KW-0720">Serine protease</keyword>
<dbReference type="PANTHER" id="PTHR42884">
    <property type="entry name" value="PROPROTEIN CONVERTASE SUBTILISIN/KEXIN-RELATED"/>
    <property type="match status" value="1"/>
</dbReference>
<reference evidence="6" key="1">
    <citation type="submission" date="2023-03" db="EMBL/GenBank/DDBJ databases">
        <authorList>
            <person name="Steffen K."/>
            <person name="Cardenas P."/>
        </authorList>
    </citation>
    <scope>NUCLEOTIDE SEQUENCE</scope>
</reference>
<evidence type="ECO:0000256" key="3">
    <source>
        <dbReference type="ARBA" id="ARBA00022825"/>
    </source>
</evidence>
<protein>
    <submittedName>
        <fullName evidence="6">Proprotein convertase subtilisin/kexin type 5</fullName>
    </submittedName>
</protein>